<keyword evidence="5 12" id="KW-0812">Transmembrane</keyword>
<keyword evidence="10" id="KW-0503">Monooxygenase</keyword>
<proteinExistence type="inferred from homology"/>
<evidence type="ECO:0000256" key="9">
    <source>
        <dbReference type="ARBA" id="ARBA00023004"/>
    </source>
</evidence>
<evidence type="ECO:0000256" key="3">
    <source>
        <dbReference type="ARBA" id="ARBA00022475"/>
    </source>
</evidence>
<accession>A0ABQ5LQG6</accession>
<dbReference type="PANTHER" id="PTHR38674">
    <property type="entry name" value="ALKANE 1-MONOOXYGENASE 1"/>
    <property type="match status" value="1"/>
</dbReference>
<dbReference type="Proteomes" id="UP001144205">
    <property type="component" value="Unassembled WGS sequence"/>
</dbReference>
<dbReference type="InterPro" id="IPR005804">
    <property type="entry name" value="FA_desaturase_dom"/>
</dbReference>
<evidence type="ECO:0000256" key="5">
    <source>
        <dbReference type="ARBA" id="ARBA00022692"/>
    </source>
</evidence>
<evidence type="ECO:0000313" key="14">
    <source>
        <dbReference type="EMBL" id="GKY87252.1"/>
    </source>
</evidence>
<dbReference type="EMBL" id="BROH01000002">
    <property type="protein sequence ID" value="GKY87252.1"/>
    <property type="molecule type" value="Genomic_DNA"/>
</dbReference>
<keyword evidence="15" id="KW-1185">Reference proteome</keyword>
<comment type="similarity">
    <text evidence="2">Belongs to the fatty acid desaturase type 1 family. AlkB subfamily.</text>
</comment>
<dbReference type="RefSeq" id="WP_281841243.1">
    <property type="nucleotide sequence ID" value="NZ_BROH01000002.1"/>
</dbReference>
<protein>
    <submittedName>
        <fullName evidence="14">Alkane 1-monooxygenase</fullName>
    </submittedName>
</protein>
<evidence type="ECO:0000256" key="7">
    <source>
        <dbReference type="ARBA" id="ARBA00022989"/>
    </source>
</evidence>
<keyword evidence="3" id="KW-1003">Cell membrane</keyword>
<keyword evidence="11 12" id="KW-0472">Membrane</keyword>
<evidence type="ECO:0000256" key="2">
    <source>
        <dbReference type="ARBA" id="ARBA00010823"/>
    </source>
</evidence>
<keyword evidence="7 12" id="KW-1133">Transmembrane helix</keyword>
<evidence type="ECO:0000256" key="4">
    <source>
        <dbReference type="ARBA" id="ARBA00022519"/>
    </source>
</evidence>
<dbReference type="PANTHER" id="PTHR38674:SF1">
    <property type="entry name" value="ALKANE 1-MONOOXYGENASE 1"/>
    <property type="match status" value="1"/>
</dbReference>
<keyword evidence="9" id="KW-0408">Iron</keyword>
<organism evidence="14 15">
    <name type="scientific">Sinisalibacter aestuarii</name>
    <dbReference type="NCBI Taxonomy" id="2949426"/>
    <lineage>
        <taxon>Bacteria</taxon>
        <taxon>Pseudomonadati</taxon>
        <taxon>Pseudomonadota</taxon>
        <taxon>Alphaproteobacteria</taxon>
        <taxon>Rhodobacterales</taxon>
        <taxon>Roseobacteraceae</taxon>
        <taxon>Sinisalibacter</taxon>
    </lineage>
</organism>
<keyword evidence="6" id="KW-0479">Metal-binding</keyword>
<keyword evidence="8" id="KW-0560">Oxidoreductase</keyword>
<evidence type="ECO:0000313" key="15">
    <source>
        <dbReference type="Proteomes" id="UP001144205"/>
    </source>
</evidence>
<evidence type="ECO:0000256" key="6">
    <source>
        <dbReference type="ARBA" id="ARBA00022723"/>
    </source>
</evidence>
<dbReference type="InterPro" id="IPR033885">
    <property type="entry name" value="AlkB/XylM"/>
</dbReference>
<feature type="transmembrane region" description="Helical" evidence="12">
    <location>
        <begin position="92"/>
        <end position="114"/>
    </location>
</feature>
<feature type="transmembrane region" description="Helical" evidence="12">
    <location>
        <begin position="202"/>
        <end position="220"/>
    </location>
</feature>
<dbReference type="Pfam" id="PF00487">
    <property type="entry name" value="FA_desaturase"/>
    <property type="match status" value="1"/>
</dbReference>
<name>A0ABQ5LQG6_9RHOB</name>
<feature type="domain" description="Fatty acid desaturase" evidence="13">
    <location>
        <begin position="92"/>
        <end position="318"/>
    </location>
</feature>
<evidence type="ECO:0000256" key="11">
    <source>
        <dbReference type="ARBA" id="ARBA00023136"/>
    </source>
</evidence>
<evidence type="ECO:0000256" key="8">
    <source>
        <dbReference type="ARBA" id="ARBA00023002"/>
    </source>
</evidence>
<evidence type="ECO:0000256" key="12">
    <source>
        <dbReference type="SAM" id="Phobius"/>
    </source>
</evidence>
<evidence type="ECO:0000256" key="1">
    <source>
        <dbReference type="ARBA" id="ARBA00004429"/>
    </source>
</evidence>
<evidence type="ECO:0000259" key="13">
    <source>
        <dbReference type="Pfam" id="PF00487"/>
    </source>
</evidence>
<gene>
    <name evidence="14" type="ORF">STA1M1_11210</name>
</gene>
<reference evidence="14" key="1">
    <citation type="journal article" date="2023" name="Int. J. Syst. Evol. Microbiol.">
        <title>Sinisalibacter aestuarii sp. nov., isolated from estuarine sediment of the Arakawa River.</title>
        <authorList>
            <person name="Arafat S.T."/>
            <person name="Hirano S."/>
            <person name="Sato A."/>
            <person name="Takeuchi K."/>
            <person name="Yasuda T."/>
            <person name="Terahara T."/>
            <person name="Hamada M."/>
            <person name="Kobayashi T."/>
        </authorList>
    </citation>
    <scope>NUCLEOTIDE SEQUENCE</scope>
    <source>
        <strain evidence="14">B-399</strain>
    </source>
</reference>
<sequence length="347" mass="38617">MHPVRAFAAASLTPVALIALAALFGGGWIWAALVYMTLFAFAMDQLIARIDPPADPMRELPEADWLSATLALAHFVLLVLVIRALATGGLPLARWLALYVAAALFFGQVSNSNAHELIHRTSRRLFTLGKWVYISLLFGHHTSAHNKVHHRFAASEDDPNTARPGESFYSFAPRAWKGSFVKGYQMEREDIRRRGTGGATPYVTYVLGALGLLALSGLAFGWAGIAVHLLLAAYAQIQLLLSDYVQHYGLQRARRDDGRLEPIGPAHSWNSRHWFTSHMMLNAPRHSDHHAHPARPYPQLELHDRTEAPILPSTLPAMGMLALLPRQWRRVMDRALARWQARQGAAT</sequence>
<feature type="transmembrane region" description="Helical" evidence="12">
    <location>
        <begin position="63"/>
        <end position="86"/>
    </location>
</feature>
<evidence type="ECO:0000256" key="10">
    <source>
        <dbReference type="ARBA" id="ARBA00023033"/>
    </source>
</evidence>
<dbReference type="CDD" id="cd03512">
    <property type="entry name" value="Alkane-hydroxylase"/>
    <property type="match status" value="1"/>
</dbReference>
<feature type="transmembrane region" description="Helical" evidence="12">
    <location>
        <begin position="15"/>
        <end position="42"/>
    </location>
</feature>
<keyword evidence="4" id="KW-0997">Cell inner membrane</keyword>
<comment type="caution">
    <text evidence="14">The sequence shown here is derived from an EMBL/GenBank/DDBJ whole genome shotgun (WGS) entry which is preliminary data.</text>
</comment>
<comment type="subcellular location">
    <subcellularLocation>
        <location evidence="1">Cell inner membrane</location>
        <topology evidence="1">Multi-pass membrane protein</topology>
    </subcellularLocation>
</comment>